<protein>
    <submittedName>
        <fullName evidence="1">Phytanoyl-CoA dioxygenase family protein</fullName>
    </submittedName>
</protein>
<keyword evidence="1" id="KW-0560">Oxidoreductase</keyword>
<sequence length="270" mass="29388">MTVDAARVGPASLTWSDDAGVRASGHAAYFKENGFTVVRGLLSASEVAECGAEVDRVMATWNELPNVRVIGKRNPLAPSYDLEDQKAPDGSPVVRKLTGFAALSPVLESNLIQHPALLDVLHQVLGPRIELYRDALMLKSALVGQEKPWHQDAVYWPFRPMSLVSAMIAIDPSTLANGCLQVVPGSHLEVADHEKINWELQVDPASCEPDSVYLPLEPGDCLVFHSLILHASENNRSTDQRRVSITSYSPGGLEILDPDIDAPTLISERP</sequence>
<keyword evidence="2" id="KW-1185">Reference proteome</keyword>
<dbReference type="EMBL" id="JBHTMK010000067">
    <property type="protein sequence ID" value="MFD1373417.1"/>
    <property type="molecule type" value="Genomic_DNA"/>
</dbReference>
<evidence type="ECO:0000313" key="1">
    <source>
        <dbReference type="EMBL" id="MFD1373417.1"/>
    </source>
</evidence>
<accession>A0ABW4ARC7</accession>
<name>A0ABW4ARC7_9ACTN</name>
<organism evidence="1 2">
    <name type="scientific">Actinoplanes sichuanensis</name>
    <dbReference type="NCBI Taxonomy" id="512349"/>
    <lineage>
        <taxon>Bacteria</taxon>
        <taxon>Bacillati</taxon>
        <taxon>Actinomycetota</taxon>
        <taxon>Actinomycetes</taxon>
        <taxon>Micromonosporales</taxon>
        <taxon>Micromonosporaceae</taxon>
        <taxon>Actinoplanes</taxon>
    </lineage>
</organism>
<dbReference type="Gene3D" id="2.60.120.620">
    <property type="entry name" value="q2cbj1_9rhob like domain"/>
    <property type="match status" value="1"/>
</dbReference>
<keyword evidence="1" id="KW-0223">Dioxygenase</keyword>
<dbReference type="SUPFAM" id="SSF51197">
    <property type="entry name" value="Clavaminate synthase-like"/>
    <property type="match status" value="1"/>
</dbReference>
<evidence type="ECO:0000313" key="2">
    <source>
        <dbReference type="Proteomes" id="UP001597183"/>
    </source>
</evidence>
<reference evidence="2" key="1">
    <citation type="journal article" date="2019" name="Int. J. Syst. Evol. Microbiol.">
        <title>The Global Catalogue of Microorganisms (GCM) 10K type strain sequencing project: providing services to taxonomists for standard genome sequencing and annotation.</title>
        <authorList>
            <consortium name="The Broad Institute Genomics Platform"/>
            <consortium name="The Broad Institute Genome Sequencing Center for Infectious Disease"/>
            <person name="Wu L."/>
            <person name="Ma J."/>
        </authorList>
    </citation>
    <scope>NUCLEOTIDE SEQUENCE [LARGE SCALE GENOMIC DNA]</scope>
    <source>
        <strain evidence="2">CCM 7526</strain>
    </source>
</reference>
<dbReference type="RefSeq" id="WP_317796733.1">
    <property type="nucleotide sequence ID" value="NZ_AP028461.1"/>
</dbReference>
<comment type="caution">
    <text evidence="1">The sequence shown here is derived from an EMBL/GenBank/DDBJ whole genome shotgun (WGS) entry which is preliminary data.</text>
</comment>
<gene>
    <name evidence="1" type="ORF">ACFQ5G_49500</name>
</gene>
<dbReference type="Proteomes" id="UP001597183">
    <property type="component" value="Unassembled WGS sequence"/>
</dbReference>
<dbReference type="Pfam" id="PF05721">
    <property type="entry name" value="PhyH"/>
    <property type="match status" value="1"/>
</dbReference>
<dbReference type="GO" id="GO:0051213">
    <property type="term" value="F:dioxygenase activity"/>
    <property type="evidence" value="ECO:0007669"/>
    <property type="project" value="UniProtKB-KW"/>
</dbReference>
<proteinExistence type="predicted"/>
<dbReference type="InterPro" id="IPR008775">
    <property type="entry name" value="Phytyl_CoA_dOase-like"/>
</dbReference>
<dbReference type="PANTHER" id="PTHR20883">
    <property type="entry name" value="PHYTANOYL-COA DIOXYGENASE DOMAIN CONTAINING 1"/>
    <property type="match status" value="1"/>
</dbReference>
<dbReference type="PANTHER" id="PTHR20883:SF46">
    <property type="entry name" value="PHYTANOYL-COA HYDROXYLASE"/>
    <property type="match status" value="1"/>
</dbReference>